<evidence type="ECO:0000313" key="3">
    <source>
        <dbReference type="EMBL" id="KAH8020050.1"/>
    </source>
</evidence>
<dbReference type="Gene3D" id="3.40.50.300">
    <property type="entry name" value="P-loop containing nucleotide triphosphate hydrolases"/>
    <property type="match status" value="1"/>
</dbReference>
<dbReference type="VEuPathDB" id="VectorBase:LOC119176562"/>
<sequence length="109" mass="12175">MRSGNGDAWDLRNCLQSSAIVRAGCSRKTFRVENMDHCDYIALRNMLVRTHMQDLKDITNSVHYENYRCRKLAGVGGTGEPGHGRSNKSADEIDDFELNTSTGGEIPLK</sequence>
<reference evidence="3" key="2">
    <citation type="submission" date="2021-09" db="EMBL/GenBank/DDBJ databases">
        <authorList>
            <person name="Jia N."/>
            <person name="Wang J."/>
            <person name="Shi W."/>
            <person name="Du L."/>
            <person name="Sun Y."/>
            <person name="Zhan W."/>
            <person name="Jiang J."/>
            <person name="Wang Q."/>
            <person name="Zhang B."/>
            <person name="Ji P."/>
            <person name="Sakyi L.B."/>
            <person name="Cui X."/>
            <person name="Yuan T."/>
            <person name="Jiang B."/>
            <person name="Yang W."/>
            <person name="Lam T.T.-Y."/>
            <person name="Chang Q."/>
            <person name="Ding S."/>
            <person name="Wang X."/>
            <person name="Zhu J."/>
            <person name="Ruan X."/>
            <person name="Zhao L."/>
            <person name="Wei J."/>
            <person name="Que T."/>
            <person name="Du C."/>
            <person name="Cheng J."/>
            <person name="Dai P."/>
            <person name="Han X."/>
            <person name="Huang E."/>
            <person name="Gao Y."/>
            <person name="Liu J."/>
            <person name="Shao H."/>
            <person name="Ye R."/>
            <person name="Li L."/>
            <person name="Wei W."/>
            <person name="Wang X."/>
            <person name="Wang C."/>
            <person name="Huo Q."/>
            <person name="Li W."/>
            <person name="Guo W."/>
            <person name="Chen H."/>
            <person name="Chen S."/>
            <person name="Zhou L."/>
            <person name="Zhou L."/>
            <person name="Ni X."/>
            <person name="Tian J."/>
            <person name="Zhou Y."/>
            <person name="Sheng Y."/>
            <person name="Liu T."/>
            <person name="Pan Y."/>
            <person name="Xia L."/>
            <person name="Li J."/>
            <person name="Zhao F."/>
            <person name="Cao W."/>
        </authorList>
    </citation>
    <scope>NUCLEOTIDE SEQUENCE</scope>
    <source>
        <strain evidence="3">Rmic-2018</strain>
        <tissue evidence="3">Larvae</tissue>
    </source>
</reference>
<reference evidence="3" key="1">
    <citation type="journal article" date="2020" name="Cell">
        <title>Large-Scale Comparative Analyses of Tick Genomes Elucidate Their Genetic Diversity and Vector Capacities.</title>
        <authorList>
            <consortium name="Tick Genome and Microbiome Consortium (TIGMIC)"/>
            <person name="Jia N."/>
            <person name="Wang J."/>
            <person name="Shi W."/>
            <person name="Du L."/>
            <person name="Sun Y."/>
            <person name="Zhan W."/>
            <person name="Jiang J.F."/>
            <person name="Wang Q."/>
            <person name="Zhang B."/>
            <person name="Ji P."/>
            <person name="Bell-Sakyi L."/>
            <person name="Cui X.M."/>
            <person name="Yuan T.T."/>
            <person name="Jiang B.G."/>
            <person name="Yang W.F."/>
            <person name="Lam T.T."/>
            <person name="Chang Q.C."/>
            <person name="Ding S.J."/>
            <person name="Wang X.J."/>
            <person name="Zhu J.G."/>
            <person name="Ruan X.D."/>
            <person name="Zhao L."/>
            <person name="Wei J.T."/>
            <person name="Ye R.Z."/>
            <person name="Que T.C."/>
            <person name="Du C.H."/>
            <person name="Zhou Y.H."/>
            <person name="Cheng J.X."/>
            <person name="Dai P.F."/>
            <person name="Guo W.B."/>
            <person name="Han X.H."/>
            <person name="Huang E.J."/>
            <person name="Li L.F."/>
            <person name="Wei W."/>
            <person name="Gao Y.C."/>
            <person name="Liu J.Z."/>
            <person name="Shao H.Z."/>
            <person name="Wang X."/>
            <person name="Wang C.C."/>
            <person name="Yang T.C."/>
            <person name="Huo Q.B."/>
            <person name="Li W."/>
            <person name="Chen H.Y."/>
            <person name="Chen S.E."/>
            <person name="Zhou L.G."/>
            <person name="Ni X.B."/>
            <person name="Tian J.H."/>
            <person name="Sheng Y."/>
            <person name="Liu T."/>
            <person name="Pan Y.S."/>
            <person name="Xia L.Y."/>
            <person name="Li J."/>
            <person name="Zhao F."/>
            <person name="Cao W.C."/>
        </authorList>
    </citation>
    <scope>NUCLEOTIDE SEQUENCE</scope>
    <source>
        <strain evidence="3">Rmic-2018</strain>
    </source>
</reference>
<accession>A0A9J6DDK2</accession>
<dbReference type="InterPro" id="IPR030379">
    <property type="entry name" value="G_SEPTIN_dom"/>
</dbReference>
<name>A0A9J6DDK2_RHIMP</name>
<dbReference type="InterPro" id="IPR027417">
    <property type="entry name" value="P-loop_NTPase"/>
</dbReference>
<feature type="region of interest" description="Disordered" evidence="1">
    <location>
        <begin position="74"/>
        <end position="109"/>
    </location>
</feature>
<comment type="caution">
    <text evidence="3">The sequence shown here is derived from an EMBL/GenBank/DDBJ whole genome shotgun (WGS) entry which is preliminary data.</text>
</comment>
<evidence type="ECO:0000259" key="2">
    <source>
        <dbReference type="PROSITE" id="PS51719"/>
    </source>
</evidence>
<proteinExistence type="predicted"/>
<protein>
    <recommendedName>
        <fullName evidence="2">Septin-type G domain-containing protein</fullName>
    </recommendedName>
</protein>
<gene>
    <name evidence="3" type="ORF">HPB51_023933</name>
</gene>
<dbReference type="AlphaFoldDB" id="A0A9J6DDK2"/>
<dbReference type="PANTHER" id="PTHR18884">
    <property type="entry name" value="SEPTIN"/>
    <property type="match status" value="1"/>
</dbReference>
<dbReference type="Proteomes" id="UP000821866">
    <property type="component" value="Chromosome 8"/>
</dbReference>
<evidence type="ECO:0000313" key="4">
    <source>
        <dbReference type="Proteomes" id="UP000821866"/>
    </source>
</evidence>
<feature type="domain" description="Septin-type G" evidence="2">
    <location>
        <begin position="1"/>
        <end position="74"/>
    </location>
</feature>
<dbReference type="EMBL" id="JABSTU010000010">
    <property type="protein sequence ID" value="KAH8020050.1"/>
    <property type="molecule type" value="Genomic_DNA"/>
</dbReference>
<dbReference type="GO" id="GO:0005525">
    <property type="term" value="F:GTP binding"/>
    <property type="evidence" value="ECO:0007669"/>
    <property type="project" value="InterPro"/>
</dbReference>
<organism evidence="3 4">
    <name type="scientific">Rhipicephalus microplus</name>
    <name type="common">Cattle tick</name>
    <name type="synonym">Boophilus microplus</name>
    <dbReference type="NCBI Taxonomy" id="6941"/>
    <lineage>
        <taxon>Eukaryota</taxon>
        <taxon>Metazoa</taxon>
        <taxon>Ecdysozoa</taxon>
        <taxon>Arthropoda</taxon>
        <taxon>Chelicerata</taxon>
        <taxon>Arachnida</taxon>
        <taxon>Acari</taxon>
        <taxon>Parasitiformes</taxon>
        <taxon>Ixodida</taxon>
        <taxon>Ixodoidea</taxon>
        <taxon>Ixodidae</taxon>
        <taxon>Rhipicephalinae</taxon>
        <taxon>Rhipicephalus</taxon>
        <taxon>Boophilus</taxon>
    </lineage>
</organism>
<keyword evidence="4" id="KW-1185">Reference proteome</keyword>
<evidence type="ECO:0000256" key="1">
    <source>
        <dbReference type="SAM" id="MobiDB-lite"/>
    </source>
</evidence>
<dbReference type="PROSITE" id="PS51719">
    <property type="entry name" value="G_SEPTIN"/>
    <property type="match status" value="1"/>
</dbReference>
<dbReference type="Pfam" id="PF00735">
    <property type="entry name" value="Septin"/>
    <property type="match status" value="1"/>
</dbReference>